<feature type="compositionally biased region" description="Basic residues" evidence="2">
    <location>
        <begin position="764"/>
        <end position="773"/>
    </location>
</feature>
<feature type="region of interest" description="Disordered" evidence="2">
    <location>
        <begin position="717"/>
        <end position="773"/>
    </location>
</feature>
<dbReference type="Gene3D" id="3.80.10.10">
    <property type="entry name" value="Ribonuclease Inhibitor"/>
    <property type="match status" value="2"/>
</dbReference>
<evidence type="ECO:0008006" key="5">
    <source>
        <dbReference type="Google" id="ProtNLM"/>
    </source>
</evidence>
<name>A0A0N0P6P7_LEPSE</name>
<feature type="compositionally biased region" description="Low complexity" evidence="2">
    <location>
        <begin position="663"/>
        <end position="687"/>
    </location>
</feature>
<dbReference type="InterPro" id="IPR032675">
    <property type="entry name" value="LRR_dom_sf"/>
</dbReference>
<dbReference type="GO" id="GO:0005096">
    <property type="term" value="F:GTPase activator activity"/>
    <property type="evidence" value="ECO:0007669"/>
    <property type="project" value="InterPro"/>
</dbReference>
<feature type="compositionally biased region" description="Basic residues" evidence="2">
    <location>
        <begin position="440"/>
        <end position="461"/>
    </location>
</feature>
<comment type="caution">
    <text evidence="3">The sequence shown here is derived from an EMBL/GenBank/DDBJ whole genome shotgun (WGS) entry which is preliminary data.</text>
</comment>
<gene>
    <name evidence="3" type="ORF">ABL78_3043</name>
</gene>
<evidence type="ECO:0000256" key="2">
    <source>
        <dbReference type="SAM" id="MobiDB-lite"/>
    </source>
</evidence>
<dbReference type="Proteomes" id="UP000038009">
    <property type="component" value="Unassembled WGS sequence"/>
</dbReference>
<evidence type="ECO:0000256" key="1">
    <source>
        <dbReference type="SAM" id="Coils"/>
    </source>
</evidence>
<dbReference type="Pfam" id="PF13516">
    <property type="entry name" value="LRR_6"/>
    <property type="match status" value="3"/>
</dbReference>
<feature type="compositionally biased region" description="Low complexity" evidence="2">
    <location>
        <begin position="476"/>
        <end position="485"/>
    </location>
</feature>
<dbReference type="SMART" id="SM00368">
    <property type="entry name" value="LRR_RI"/>
    <property type="match status" value="6"/>
</dbReference>
<protein>
    <recommendedName>
        <fullName evidence="5">Leucine rich repeat protein</fullName>
    </recommendedName>
</protein>
<feature type="region of interest" description="Disordered" evidence="2">
    <location>
        <begin position="378"/>
        <end position="516"/>
    </location>
</feature>
<feature type="region of interest" description="Disordered" evidence="2">
    <location>
        <begin position="642"/>
        <end position="692"/>
    </location>
</feature>
<dbReference type="OrthoDB" id="333024at2759"/>
<dbReference type="AlphaFoldDB" id="A0A0N0P6P7"/>
<dbReference type="VEuPathDB" id="TriTrypDB:Lsey_0071_0250"/>
<dbReference type="OMA" id="HMEGCNI"/>
<dbReference type="SUPFAM" id="SSF52047">
    <property type="entry name" value="RNI-like"/>
    <property type="match status" value="1"/>
</dbReference>
<feature type="compositionally biased region" description="Basic and acidic residues" evidence="2">
    <location>
        <begin position="725"/>
        <end position="739"/>
    </location>
</feature>
<sequence length="773" mass="83183">MTAAHCAQAEVYVSACKREHAQCSDALVRALDSDAKIAVIGHGEVPLNDIDMCCVAEVVRVLTEDSALRVLVLEENSFGLQGITSLMEAIEANPNRIRELRLGKNNLKDQAAVVIGNVLSRSGCGLKVLDLSENGITKLGVIPIVAALQQPFSDIVELSFHNNKIEGDAASYLGQVVRAAPKLKHLHLGYNALRDTGATHIARSIPHASCLSTLDLTANRISREGGQELVRAFLSPSCTVQRLNLRHNQLDSETIGEFADVIAHNTSLIQLFLGFMNPSPEAITAVLEAVPQNHTLLLLDLYAWKLNPKSTLPLIRAIQEKNSSIAAIVTDACESIAAQVDEGNVVREEVRDLHPVYVGPDDRDAYLATKSLRRYSRAQSCRQSAMASRMQSRARGESQPGSRTVSSRHRSVRDGSRSSRAGSHHSRREGDAEGEASHRSSSRHSRHRSGSAHRRHRRRHRSGSDGEAATATETNSPRSARSARSSSRHSRAADGTRSTRAATAAANGGQLVPAPTKKMERDIAALVDELSDTPCDPHTVSVLKTIINALQTSCKQQRLQIQALTARVEALEKRRECQCDTHAPAGASPSANGASAVSRASNEAAFAARSSALRVNGYSTALTNVHGKDDISENGTAAAVAPFQRDASQTSQGKAASRSLSRAAEIGATDAAAAEGQGGSQQQQRFASNSFQRSISRFSQNTSATVMDCCTTPYVSQDVPPEIAHPNEKSGEHHPEGVELQRSASIPSFPPRIEPSPSQDSMRPRRKSISHSF</sequence>
<reference evidence="3 4" key="1">
    <citation type="journal article" date="2015" name="PLoS Pathog.">
        <title>Leptomonas seymouri: Adaptations to the Dixenous Life Cycle Analyzed by Genome Sequencing, Transcriptome Profiling and Co-infection with Leishmania donovani.</title>
        <authorList>
            <person name="Kraeva N."/>
            <person name="Butenko A."/>
            <person name="Hlavacova J."/>
            <person name="Kostygov A."/>
            <person name="Myskova J."/>
            <person name="Grybchuk D."/>
            <person name="Lestinova T."/>
            <person name="Votypka J."/>
            <person name="Volf P."/>
            <person name="Opperdoes F."/>
            <person name="Flegontov P."/>
            <person name="Lukes J."/>
            <person name="Yurchenko V."/>
        </authorList>
    </citation>
    <scope>NUCLEOTIDE SEQUENCE [LARGE SCALE GENOMIC DNA]</scope>
    <source>
        <strain evidence="3 4">ATCC 30220</strain>
    </source>
</reference>
<accession>A0A0N0P6P7</accession>
<keyword evidence="1" id="KW-0175">Coiled coil</keyword>
<dbReference type="PROSITE" id="PS51450">
    <property type="entry name" value="LRR"/>
    <property type="match status" value="1"/>
</dbReference>
<dbReference type="InterPro" id="IPR001611">
    <property type="entry name" value="Leu-rich_rpt"/>
</dbReference>
<dbReference type="PANTHER" id="PTHR46761">
    <property type="entry name" value="RAN GTPASE-ACTIVATING PROTEIN 1"/>
    <property type="match status" value="1"/>
</dbReference>
<dbReference type="PANTHER" id="PTHR46761:SF2">
    <property type="entry name" value="RAN GTPASE-ACTIVATING PROTEIN 1"/>
    <property type="match status" value="1"/>
</dbReference>
<feature type="coiled-coil region" evidence="1">
    <location>
        <begin position="547"/>
        <end position="581"/>
    </location>
</feature>
<feature type="compositionally biased region" description="Low complexity" evidence="2">
    <location>
        <begin position="493"/>
        <end position="509"/>
    </location>
</feature>
<evidence type="ECO:0000313" key="4">
    <source>
        <dbReference type="Proteomes" id="UP000038009"/>
    </source>
</evidence>
<feature type="compositionally biased region" description="Polar residues" evidence="2">
    <location>
        <begin position="378"/>
        <end position="391"/>
    </location>
</feature>
<organism evidence="3 4">
    <name type="scientific">Leptomonas seymouri</name>
    <dbReference type="NCBI Taxonomy" id="5684"/>
    <lineage>
        <taxon>Eukaryota</taxon>
        <taxon>Discoba</taxon>
        <taxon>Euglenozoa</taxon>
        <taxon>Kinetoplastea</taxon>
        <taxon>Metakinetoplastina</taxon>
        <taxon>Trypanosomatida</taxon>
        <taxon>Trypanosomatidae</taxon>
        <taxon>Leishmaniinae</taxon>
        <taxon>Leptomonas</taxon>
    </lineage>
</organism>
<proteinExistence type="predicted"/>
<dbReference type="EMBL" id="LJSK01000071">
    <property type="protein sequence ID" value="KPI87886.1"/>
    <property type="molecule type" value="Genomic_DNA"/>
</dbReference>
<evidence type="ECO:0000313" key="3">
    <source>
        <dbReference type="EMBL" id="KPI87886.1"/>
    </source>
</evidence>
<feature type="compositionally biased region" description="Basic and acidic residues" evidence="2">
    <location>
        <begin position="428"/>
        <end position="438"/>
    </location>
</feature>
<feature type="compositionally biased region" description="Polar residues" evidence="2">
    <location>
        <begin position="646"/>
        <end position="660"/>
    </location>
</feature>
<keyword evidence="4" id="KW-1185">Reference proteome</keyword>
<dbReference type="InterPro" id="IPR045203">
    <property type="entry name" value="RanGAP1/2"/>
</dbReference>